<evidence type="ECO:0000313" key="2">
    <source>
        <dbReference type="Proteomes" id="UP000281391"/>
    </source>
</evidence>
<organism evidence="1 2">
    <name type="scientific">Serratia odorifera</name>
    <dbReference type="NCBI Taxonomy" id="618"/>
    <lineage>
        <taxon>Bacteria</taxon>
        <taxon>Pseudomonadati</taxon>
        <taxon>Pseudomonadota</taxon>
        <taxon>Gammaproteobacteria</taxon>
        <taxon>Enterobacterales</taxon>
        <taxon>Yersiniaceae</taxon>
        <taxon>Serratia</taxon>
    </lineage>
</organism>
<reference evidence="1 2" key="1">
    <citation type="submission" date="2018-12" db="EMBL/GenBank/DDBJ databases">
        <authorList>
            <consortium name="Pathogen Informatics"/>
        </authorList>
    </citation>
    <scope>NUCLEOTIDE SEQUENCE [LARGE SCALE GENOMIC DNA]</scope>
    <source>
        <strain evidence="1 2">NCTC11214</strain>
    </source>
</reference>
<accession>A0A447KSC4</accession>
<dbReference type="Proteomes" id="UP000281391">
    <property type="component" value="Chromosome"/>
</dbReference>
<protein>
    <submittedName>
        <fullName evidence="1">Uncharacterized protein</fullName>
    </submittedName>
</protein>
<dbReference type="KEGG" id="sof:NCTC11214_02749"/>
<name>A0A447KSC4_SEROD</name>
<dbReference type="RefSeq" id="WP_127913630.1">
    <property type="nucleotide sequence ID" value="NZ_LR134117.1"/>
</dbReference>
<evidence type="ECO:0000313" key="1">
    <source>
        <dbReference type="EMBL" id="VDZ58337.1"/>
    </source>
</evidence>
<sequence>MKLIQNRLIVPLLLLLFGIGDSSASAIFINDRVLNAEMNGGTVELNANGSTGLSFGALFYCGVLDGGNGYSPEMCSKVEGAKPIISCDDGLRNDRLPNSHDGLSLDVVWQRSLESIITGASGWDNSSNSSVPRVLFTSNDYSGPTDVDLTISCNFDFTGTGVDVYSMSDLSRHNGIFSVYYRFRLNFNPVVTVSEPTPISGSVGDVVTSGFTVDINVPSNYEETALTWDVQEPCRNWSPLLINSSSNETPPIGINHNEIMLMSKGMSDMKASFSPTTPGAFTCPGELTFNFH</sequence>
<dbReference type="AlphaFoldDB" id="A0A447KSC4"/>
<dbReference type="EMBL" id="LR134117">
    <property type="protein sequence ID" value="VDZ58337.1"/>
    <property type="molecule type" value="Genomic_DNA"/>
</dbReference>
<proteinExistence type="predicted"/>
<gene>
    <name evidence="1" type="ORF">NCTC11214_02749</name>
</gene>